<gene>
    <name evidence="2" type="ORF">KHLLAP_LOCUS12867</name>
</gene>
<protein>
    <submittedName>
        <fullName evidence="2">Uu.00g054140.m01.CDS01</fullName>
    </submittedName>
</protein>
<name>A0AAI8VWK0_9PEZI</name>
<proteinExistence type="predicted"/>
<keyword evidence="3" id="KW-1185">Reference proteome</keyword>
<comment type="caution">
    <text evidence="2">The sequence shown here is derived from an EMBL/GenBank/DDBJ whole genome shotgun (WGS) entry which is preliminary data.</text>
</comment>
<reference evidence="2" key="1">
    <citation type="submission" date="2023-10" db="EMBL/GenBank/DDBJ databases">
        <authorList>
            <person name="Hackl T."/>
        </authorList>
    </citation>
    <scope>NUCLEOTIDE SEQUENCE</scope>
</reference>
<feature type="region of interest" description="Disordered" evidence="1">
    <location>
        <begin position="117"/>
        <end position="139"/>
    </location>
</feature>
<evidence type="ECO:0000313" key="3">
    <source>
        <dbReference type="Proteomes" id="UP001295740"/>
    </source>
</evidence>
<organism evidence="2 3">
    <name type="scientific">Anthostomella pinea</name>
    <dbReference type="NCBI Taxonomy" id="933095"/>
    <lineage>
        <taxon>Eukaryota</taxon>
        <taxon>Fungi</taxon>
        <taxon>Dikarya</taxon>
        <taxon>Ascomycota</taxon>
        <taxon>Pezizomycotina</taxon>
        <taxon>Sordariomycetes</taxon>
        <taxon>Xylariomycetidae</taxon>
        <taxon>Xylariales</taxon>
        <taxon>Xylariaceae</taxon>
        <taxon>Anthostomella</taxon>
    </lineage>
</organism>
<evidence type="ECO:0000256" key="1">
    <source>
        <dbReference type="SAM" id="MobiDB-lite"/>
    </source>
</evidence>
<sequence>MPEHTHQDSLDAQSSKAQKRPATDHPQPSTSDTTDKARLGKRVKINFTNYDPIRDPRGPKHLLTAAYQNDFPTSRASFTITAAQAPRTGDEHLHGLADLIARLEDENSKLKDEIDSTKAAMKDQPTLKKTNPAPPGECDNCKELQRELTKRTAQRDSFQIKLQRAAAELGPIELNRAIGEDDIVSSFINLDHAINNLVRLKFSGLPLRVPKKAADKEFCGEMNGRYKDYLISAEVKSCFMTGAIWQKLYRKLSQRPCAVFMPVMAEALGILMDELPSAKDHQDDTVLQGFHQLRAQTGQLLDRTTRDNGPYKPGSPGRTEFVDELYNFFKNYSSIQGEKELKDDFGRIVDDVVGLGELTAQAKAYYALRMAHSETGEMYGSRLEGWMEVDTKLVADGTAAPTVDLIISPALVKWGTPDGKNYGEAKVLKKAKVAM</sequence>
<dbReference type="Proteomes" id="UP001295740">
    <property type="component" value="Unassembled WGS sequence"/>
</dbReference>
<feature type="region of interest" description="Disordered" evidence="1">
    <location>
        <begin position="1"/>
        <end position="41"/>
    </location>
</feature>
<dbReference type="AlphaFoldDB" id="A0AAI8VWK0"/>
<evidence type="ECO:0000313" key="2">
    <source>
        <dbReference type="EMBL" id="CAJ2512399.1"/>
    </source>
</evidence>
<dbReference type="EMBL" id="CAUWAG010000019">
    <property type="protein sequence ID" value="CAJ2512399.1"/>
    <property type="molecule type" value="Genomic_DNA"/>
</dbReference>
<accession>A0AAI8VWK0</accession>